<evidence type="ECO:0000313" key="2">
    <source>
        <dbReference type="Proteomes" id="UP001500879"/>
    </source>
</evidence>
<proteinExistence type="predicted"/>
<reference evidence="1 2" key="1">
    <citation type="journal article" date="2019" name="Int. J. Syst. Evol. Microbiol.">
        <title>The Global Catalogue of Microorganisms (GCM) 10K type strain sequencing project: providing services to taxonomists for standard genome sequencing and annotation.</title>
        <authorList>
            <consortium name="The Broad Institute Genomics Platform"/>
            <consortium name="The Broad Institute Genome Sequencing Center for Infectious Disease"/>
            <person name="Wu L."/>
            <person name="Ma J."/>
        </authorList>
    </citation>
    <scope>NUCLEOTIDE SEQUENCE [LARGE SCALE GENOMIC DNA]</scope>
    <source>
        <strain evidence="1 2">JCM 4788</strain>
    </source>
</reference>
<protein>
    <submittedName>
        <fullName evidence="1">Uncharacterized protein</fullName>
    </submittedName>
</protein>
<keyword evidence="2" id="KW-1185">Reference proteome</keyword>
<gene>
    <name evidence="1" type="ORF">GCM10010357_24520</name>
</gene>
<dbReference type="Proteomes" id="UP001500879">
    <property type="component" value="Unassembled WGS sequence"/>
</dbReference>
<accession>A0ABN0YNM8</accession>
<organism evidence="1 2">
    <name type="scientific">Streptomyces luteireticuli</name>
    <dbReference type="NCBI Taxonomy" id="173858"/>
    <lineage>
        <taxon>Bacteria</taxon>
        <taxon>Bacillati</taxon>
        <taxon>Actinomycetota</taxon>
        <taxon>Actinomycetes</taxon>
        <taxon>Kitasatosporales</taxon>
        <taxon>Streptomycetaceae</taxon>
        <taxon>Streptomyces</taxon>
    </lineage>
</organism>
<sequence length="71" mass="7695">MPTATPRDTASGIGIIRRFPGAIFNWNKAVRVRRGAEVAEVVGVSWWLVAFAAFGRECEAWGITSPCQTGT</sequence>
<evidence type="ECO:0000313" key="1">
    <source>
        <dbReference type="EMBL" id="GAA0402594.1"/>
    </source>
</evidence>
<comment type="caution">
    <text evidence="1">The sequence shown here is derived from an EMBL/GenBank/DDBJ whole genome shotgun (WGS) entry which is preliminary data.</text>
</comment>
<name>A0ABN0YNM8_9ACTN</name>
<dbReference type="EMBL" id="BAAABX010000025">
    <property type="protein sequence ID" value="GAA0402594.1"/>
    <property type="molecule type" value="Genomic_DNA"/>
</dbReference>